<gene>
    <name evidence="1" type="ORF">ES1_11470</name>
</gene>
<dbReference type="BioCyc" id="ESIR717961:G136L-940-MONOMER"/>
<protein>
    <submittedName>
        <fullName evidence="1">Uncharacterized protein</fullName>
    </submittedName>
</protein>
<sequence length="53" mass="6281">MKDVNNLDVMMKNLVKNNIAKIKSTTPVNPSIKKDDEWREENSWDELYKELSK</sequence>
<name>D4MK90_9FIRM</name>
<dbReference type="EMBL" id="FP929059">
    <property type="protein sequence ID" value="CBL34173.1"/>
    <property type="molecule type" value="Genomic_DNA"/>
</dbReference>
<dbReference type="AlphaFoldDB" id="D4MK90"/>
<reference evidence="1 2" key="2">
    <citation type="submission" date="2010-03" db="EMBL/GenBank/DDBJ databases">
        <authorList>
            <person name="Pajon A."/>
        </authorList>
    </citation>
    <scope>NUCLEOTIDE SEQUENCE [LARGE SCALE GENOMIC DNA]</scope>
    <source>
        <strain evidence="1 2">V10Sc8a</strain>
    </source>
</reference>
<proteinExistence type="predicted"/>
<dbReference type="Proteomes" id="UP000007050">
    <property type="component" value="Chromosome"/>
</dbReference>
<organism evidence="1 2">
    <name type="scientific">[Eubacterium] siraeum V10Sc8a</name>
    <dbReference type="NCBI Taxonomy" id="717961"/>
    <lineage>
        <taxon>Bacteria</taxon>
        <taxon>Bacillati</taxon>
        <taxon>Bacillota</taxon>
        <taxon>Clostridia</taxon>
        <taxon>Eubacteriales</taxon>
        <taxon>Oscillospiraceae</taxon>
        <taxon>Oscillospiraceae incertae sedis</taxon>
    </lineage>
</organism>
<dbReference type="KEGG" id="esr:ES1_11470"/>
<dbReference type="HOGENOM" id="CLU_3061694_0_0_9"/>
<reference evidence="1 2" key="1">
    <citation type="submission" date="2010-03" db="EMBL/GenBank/DDBJ databases">
        <title>The genome sequence of Eubacterium siraeum V10Sc8a.</title>
        <authorList>
            <consortium name="metaHIT consortium -- http://www.metahit.eu/"/>
            <person name="Pajon A."/>
            <person name="Turner K."/>
            <person name="Parkhill J."/>
            <person name="Duncan S."/>
            <person name="Flint H."/>
        </authorList>
    </citation>
    <scope>NUCLEOTIDE SEQUENCE [LARGE SCALE GENOMIC DNA]</scope>
    <source>
        <strain evidence="1 2">V10Sc8a</strain>
    </source>
</reference>
<evidence type="ECO:0000313" key="2">
    <source>
        <dbReference type="Proteomes" id="UP000007050"/>
    </source>
</evidence>
<evidence type="ECO:0000313" key="1">
    <source>
        <dbReference type="EMBL" id="CBL34173.1"/>
    </source>
</evidence>
<accession>D4MK90</accession>